<dbReference type="Pfam" id="PF11732">
    <property type="entry name" value="Thoc2"/>
    <property type="match status" value="1"/>
</dbReference>
<dbReference type="GO" id="GO:0006397">
    <property type="term" value="P:mRNA processing"/>
    <property type="evidence" value="ECO:0007669"/>
    <property type="project" value="InterPro"/>
</dbReference>
<keyword evidence="10" id="KW-1185">Reference proteome</keyword>
<feature type="domain" description="THO complex subunit 2 N-terminal" evidence="8">
    <location>
        <begin position="179"/>
        <end position="754"/>
    </location>
</feature>
<dbReference type="EMBL" id="PUHQ01000035">
    <property type="protein sequence ID" value="KAG0661406.1"/>
    <property type="molecule type" value="Genomic_DNA"/>
</dbReference>
<feature type="region of interest" description="Disordered" evidence="5">
    <location>
        <begin position="1056"/>
        <end position="1103"/>
    </location>
</feature>
<evidence type="ECO:0000313" key="9">
    <source>
        <dbReference type="EMBL" id="KAG0661406.1"/>
    </source>
</evidence>
<evidence type="ECO:0000313" key="10">
    <source>
        <dbReference type="Proteomes" id="UP000777482"/>
    </source>
</evidence>
<dbReference type="InterPro" id="IPR040007">
    <property type="entry name" value="Tho2"/>
</dbReference>
<feature type="compositionally biased region" description="Basic and acidic residues" evidence="5">
    <location>
        <begin position="1591"/>
        <end position="1607"/>
    </location>
</feature>
<evidence type="ECO:0000259" key="6">
    <source>
        <dbReference type="Pfam" id="PF11262"/>
    </source>
</evidence>
<dbReference type="InterPro" id="IPR021418">
    <property type="entry name" value="THO_THOC2_C"/>
</dbReference>
<feature type="compositionally biased region" description="Low complexity" evidence="5">
    <location>
        <begin position="1944"/>
        <end position="1956"/>
    </location>
</feature>
<evidence type="ECO:0000256" key="1">
    <source>
        <dbReference type="ARBA" id="ARBA00004123"/>
    </source>
</evidence>
<dbReference type="Pfam" id="PF16134">
    <property type="entry name" value="THOC2_N"/>
    <property type="match status" value="1"/>
</dbReference>
<evidence type="ECO:0000256" key="4">
    <source>
        <dbReference type="ARBA" id="ARBA00023242"/>
    </source>
</evidence>
<feature type="region of interest" description="Disordered" evidence="5">
    <location>
        <begin position="334"/>
        <end position="361"/>
    </location>
</feature>
<proteinExistence type="inferred from homology"/>
<comment type="subcellular location">
    <subcellularLocation>
        <location evidence="1">Nucleus</location>
    </subcellularLocation>
</comment>
<feature type="region of interest" description="Disordered" evidence="5">
    <location>
        <begin position="134"/>
        <end position="163"/>
    </location>
</feature>
<dbReference type="Pfam" id="PF11262">
    <property type="entry name" value="Tho2"/>
    <property type="match status" value="1"/>
</dbReference>
<feature type="compositionally biased region" description="Low complexity" evidence="5">
    <location>
        <begin position="1532"/>
        <end position="1548"/>
    </location>
</feature>
<dbReference type="OrthoDB" id="29024at2759"/>
<reference evidence="9 10" key="1">
    <citation type="submission" date="2020-11" db="EMBL/GenBank/DDBJ databases">
        <title>Kefir isolates.</title>
        <authorList>
            <person name="Marcisauskas S."/>
            <person name="Kim Y."/>
            <person name="Blasche S."/>
        </authorList>
    </citation>
    <scope>NUCLEOTIDE SEQUENCE [LARGE SCALE GENOMIC DNA]</scope>
    <source>
        <strain evidence="9 10">KR</strain>
    </source>
</reference>
<evidence type="ECO:0000256" key="3">
    <source>
        <dbReference type="ARBA" id="ARBA00019596"/>
    </source>
</evidence>
<evidence type="ECO:0000259" key="7">
    <source>
        <dbReference type="Pfam" id="PF11732"/>
    </source>
</evidence>
<name>A0A9P6W0Q6_RHOMI</name>
<dbReference type="InterPro" id="IPR021726">
    <property type="entry name" value="THO_THOC2_N"/>
</dbReference>
<evidence type="ECO:0000256" key="5">
    <source>
        <dbReference type="SAM" id="MobiDB-lite"/>
    </source>
</evidence>
<dbReference type="PANTHER" id="PTHR21597:SF0">
    <property type="entry name" value="THO COMPLEX SUBUNIT 2"/>
    <property type="match status" value="1"/>
</dbReference>
<keyword evidence="4" id="KW-0539">Nucleus</keyword>
<dbReference type="GO" id="GO:0000445">
    <property type="term" value="C:THO complex part of transcription export complex"/>
    <property type="evidence" value="ECO:0007669"/>
    <property type="project" value="TreeGrafter"/>
</dbReference>
<protein>
    <recommendedName>
        <fullName evidence="3">THO complex subunit 2</fullName>
    </recommendedName>
</protein>
<feature type="compositionally biased region" description="Basic and acidic residues" evidence="5">
    <location>
        <begin position="1661"/>
        <end position="1789"/>
    </location>
</feature>
<gene>
    <name evidence="9" type="primary">THO2</name>
    <name evidence="9" type="ORF">C6P46_004003</name>
</gene>
<feature type="region of interest" description="Disordered" evidence="5">
    <location>
        <begin position="1488"/>
        <end position="2171"/>
    </location>
</feature>
<dbReference type="GO" id="GO:0006406">
    <property type="term" value="P:mRNA export from nucleus"/>
    <property type="evidence" value="ECO:0007669"/>
    <property type="project" value="InterPro"/>
</dbReference>
<comment type="similarity">
    <text evidence="2">Belongs to the THOC2 family.</text>
</comment>
<sequence length="2171" mass="239797">MTPAAMPGAGQYAPSDLNDRIAAFLADCEAPHDLTRPLLDLVENGEPAAKLALTGALYQLLVSTFALDEATRPQPAQLAAFLNASLFTAIDQSEEDGEVKLARKAAVADAVLDVAWQLDQQVDTLVPLTWERLHPPATQAGDDEVKMDVDDQPPASTPQVDRKVESDRAVAQARSRLAAVLRALVREPAQDSGNLPQRAVLERLDISLINPLALLGDSNTFQRLEIRARTALYYRQQKFNLLREESEGYSKLVVELLASLGPPHSVLDGSAQESQGERARRAESVNDKVKTLIGNFDLDPSRTLDVLLDVFSDNVVEHWQFFLDVLLASPWAPKRRPEADSHSSTTTNGVESGLNNNKGKQPAVDVGLEREQGSDIIAQILGFKFGFYQQQGAPEVPQGLYTMAALLLWHGIVKLTDLWPHLSPTDDDLVKLESKWRDEQAQVARSVGGANALAMAGALTDDDAPLAGVAAASASSSTAGAGKASTSAAPAQPPTPAPNQKVGLLRSLLSIGDITHSFFILGQFPFLVGAFPDIADLLNRLAAVSIAPAYATISISGSNERLAADFKATRSRVTVDSKGGEKKVHPLVKTFALTADAFPSAKHDWTFFFPRWQERVPRAGDFAEVVTLLEEMYLPLLKAFVARQPTLLTKLLRLAAADLGSNPSDHPRRTNWLDLLRSYLVPSISLLEHYPSAALEVWKVLSLFPIETRFQVYGEWKDVHYRRDPALAIRKAEAERDVKSLLRRLSTENVKKLGKTFARVAHTNPTVIFGIALNQVQSYDNLIIPVVEACRYLTDLGYDVMAYSILDALSSNRPKTKEDGTSIAMWLQGLATFTGHVYRRWVSMQPSLWIILQYLVNQLVSGNSKDLVVLRELISRMTAIEPFADLSDAQVASLAGGKYLRSEVFQKTEIAKMAMRGQQDGLAKAKARLASALLGKNLAVPLLVNIALQRQACLKTDAHLKSLGALFDQLTLLENHLQNHAILFQYTELLLAIADSDRLAELVPPVEDLLERYKLDAGIAFDIARPRLRAALREYDEREAAEIASSRKKQGLLAKLAREKEKVGESTAAPASTNGTAPEEDVKMEEVKPANEAGTPPPASEEKVVVEAEDIVPTAGDADPASAEEAMDTAASPALPLSVSIFGSRLTSSVDSLTLESEQPWHPGLIAPISRIEQLLPAEARSSFGAGFFVTFWQLTLYDIMYPKERYDAEINRLKLLQREASAVPVAKADDRRVFVDSVMAIASGLVEEAAKHLTARSTINRRLNREKAHWFSGVKTKADRARLVDYLLQYCIQPRARMSLPDATFAYQMIKRLHSMNTPHFHTIVLYNQLLSSQISPVLYSCTENEARNYGLFLYDVLSDLYKWYKDASAYQSEAIGAQLGGFQRNLAEKSQTKSFYEHAEFQAALLKWHGYMVQGFSESFESAEYMHIKNSILVLTKVAPYFPLDYAHGSKLDASLTALLATEKREDLKILAQGYKAVLTKRRKDWVNRPAPTPAATARPSPAPAAKAAPAAPTEATNSPAVTPAAGGLPPAAKRSKSPPAASAKADSNGTLADPRSSLPVKPGTRSTEPDVKPSIPSRPAADLSRSVSDTRPREGLSLAERLKQEALASKRTTAPPNEAKMEPPQAPAPSRTSSSRQDRTDTGSRSAAASLPNSPRASDSERDRKSRDDRDARSARDSKRDGRDARDPRDSRSVRDVRDSRDSRDSRDGPDSRDARSVRDSRPARDAHDSRNSRDARDNKDVRDAKDTREPRDGRDAREVRDATDKRDSRDGKDSRDARERERSVESSHSSRASRSDAREARDSRDSRDGRDARDTRFARDTRDDKRSVRDDKLESPRASRDARSDRTSSRADSRDIRTSSDRDRRSDTKEPRPSQDERRAEVRDTKEDRRSSDRDRRGEDRSKRDADKREESAQPSRRDAEKREESVSSSSRRTRDADRFATTPTAIPTGPADDSRHSRRRVSDRKMTREEEAREAEKERQRERDRQREAEREEARERERQRDAEREAAREKERKEARERRFQAPPDASTSSSSRNGLPPKPTLSGSTSSAAPDRLRPAPGAPASPADSGTPSLLERARASLPGVATPASTSSEPPAGRKEEAVPAEEFSIKGRGRLFQGLTSGSMGGGRRDPDESSRKRLADRLGPEDPKRPRTDEPAPRERRGRR</sequence>
<feature type="compositionally biased region" description="Basic and acidic residues" evidence="5">
    <location>
        <begin position="1968"/>
        <end position="2026"/>
    </location>
</feature>
<dbReference type="GO" id="GO:0003729">
    <property type="term" value="F:mRNA binding"/>
    <property type="evidence" value="ECO:0007669"/>
    <property type="project" value="TreeGrafter"/>
</dbReference>
<organism evidence="9 10">
    <name type="scientific">Rhodotorula mucilaginosa</name>
    <name type="common">Yeast</name>
    <name type="synonym">Rhodotorula rubra</name>
    <dbReference type="NCBI Taxonomy" id="5537"/>
    <lineage>
        <taxon>Eukaryota</taxon>
        <taxon>Fungi</taxon>
        <taxon>Dikarya</taxon>
        <taxon>Basidiomycota</taxon>
        <taxon>Pucciniomycotina</taxon>
        <taxon>Microbotryomycetes</taxon>
        <taxon>Sporidiobolales</taxon>
        <taxon>Sporidiobolaceae</taxon>
        <taxon>Rhodotorula</taxon>
    </lineage>
</organism>
<evidence type="ECO:0000259" key="8">
    <source>
        <dbReference type="Pfam" id="PF16134"/>
    </source>
</evidence>
<feature type="domain" description="THO complex subunitTHOC2 N-terminal" evidence="7">
    <location>
        <begin position="757"/>
        <end position="831"/>
    </location>
</feature>
<feature type="compositionally biased region" description="Basic and acidic residues" evidence="5">
    <location>
        <begin position="1080"/>
        <end position="1089"/>
    </location>
</feature>
<feature type="domain" description="THO complex subunitTHOC2 C-terminal" evidence="6">
    <location>
        <begin position="1184"/>
        <end position="1479"/>
    </location>
</feature>
<evidence type="ECO:0000256" key="2">
    <source>
        <dbReference type="ARBA" id="ARBA00007857"/>
    </source>
</evidence>
<accession>A0A9P6W0Q6</accession>
<feature type="compositionally biased region" description="Low complexity" evidence="5">
    <location>
        <begin position="1496"/>
        <end position="1523"/>
    </location>
</feature>
<feature type="compositionally biased region" description="Low complexity" evidence="5">
    <location>
        <begin position="2062"/>
        <end position="2077"/>
    </location>
</feature>
<dbReference type="PANTHER" id="PTHR21597">
    <property type="entry name" value="THO2 PROTEIN"/>
    <property type="match status" value="1"/>
</dbReference>
<feature type="compositionally biased region" description="Basic and acidic residues" evidence="5">
    <location>
        <begin position="1797"/>
        <end position="1930"/>
    </location>
</feature>
<dbReference type="InterPro" id="IPR032302">
    <property type="entry name" value="THOC2_N"/>
</dbReference>
<dbReference type="Proteomes" id="UP000777482">
    <property type="component" value="Unassembled WGS sequence"/>
</dbReference>
<comment type="caution">
    <text evidence="9">The sequence shown here is derived from an EMBL/GenBank/DDBJ whole genome shotgun (WGS) entry which is preliminary data.</text>
</comment>
<feature type="compositionally biased region" description="Polar residues" evidence="5">
    <location>
        <begin position="342"/>
        <end position="359"/>
    </location>
</feature>
<feature type="compositionally biased region" description="Basic and acidic residues" evidence="5">
    <location>
        <begin position="2133"/>
        <end position="2171"/>
    </location>
</feature>